<dbReference type="Pfam" id="PF02163">
    <property type="entry name" value="Peptidase_M50"/>
    <property type="match status" value="2"/>
</dbReference>
<keyword evidence="4 14" id="KW-0645">Protease</keyword>
<comment type="cofactor">
    <cofactor evidence="14 16">
        <name>Zn(2+)</name>
        <dbReference type="ChEBI" id="CHEBI:29105"/>
    </cofactor>
    <text evidence="14 16">Binds 1 zinc ion per subunit.</text>
</comment>
<dbReference type="RefSeq" id="WP_052036988.1">
    <property type="nucleotide sequence ID" value="NZ_JAEMUK010000009.1"/>
</dbReference>
<dbReference type="Pfam" id="PF00571">
    <property type="entry name" value="CBS"/>
    <property type="match status" value="1"/>
</dbReference>
<evidence type="ECO:0000256" key="10">
    <source>
        <dbReference type="ARBA" id="ARBA00022989"/>
    </source>
</evidence>
<dbReference type="PANTHER" id="PTHR39188:SF3">
    <property type="entry name" value="STAGE IV SPORULATION PROTEIN FB"/>
    <property type="match status" value="1"/>
</dbReference>
<comment type="similarity">
    <text evidence="2 14">Belongs to the peptidase M50B family.</text>
</comment>
<gene>
    <name evidence="18" type="ORF">JDN41_05100</name>
</gene>
<feature type="transmembrane region" description="Helical" evidence="14">
    <location>
        <begin position="47"/>
        <end position="67"/>
    </location>
</feature>
<evidence type="ECO:0000259" key="17">
    <source>
        <dbReference type="SMART" id="SM00116"/>
    </source>
</evidence>
<dbReference type="InterPro" id="IPR046342">
    <property type="entry name" value="CBS_dom_sf"/>
</dbReference>
<feature type="domain" description="CBS" evidence="17">
    <location>
        <begin position="321"/>
        <end position="366"/>
    </location>
</feature>
<evidence type="ECO:0000256" key="14">
    <source>
        <dbReference type="PIRNR" id="PIRNR006404"/>
    </source>
</evidence>
<name>A0A8I1GH86_9HYPH</name>
<keyword evidence="12" id="KW-0129">CBS domain</keyword>
<comment type="subcellular location">
    <subcellularLocation>
        <location evidence="1 14">Cell membrane</location>
        <topology evidence="1 14">Multi-pass membrane protein</topology>
    </subcellularLocation>
</comment>
<evidence type="ECO:0000256" key="7">
    <source>
        <dbReference type="ARBA" id="ARBA00022737"/>
    </source>
</evidence>
<dbReference type="PANTHER" id="PTHR39188">
    <property type="entry name" value="MEMBRANE-ASSOCIATED ZINC METALLOPROTEASE M50B"/>
    <property type="match status" value="1"/>
</dbReference>
<keyword evidence="10 14" id="KW-1133">Transmembrane helix</keyword>
<sequence length="387" mass="42163">MFAARFNLFTLLGFRVVIDVTWFFLAFYLVVTLASRYFPGVVPHQNSYLYVAMGIAGAAGLFLSIVLHELAHAYTARRFGLPVGDITLFIFGGVAEIRQEPQTPRAEFWVALMGPVASVGLAALFYALMVESGPAHPAASGVFSFLALANTMLALFNLAPAFPLDGGRILRSLIWWRTGNLRRATRISAAGGSVFGAFLVVTGLLQIVNGNMMGGTWLLLIGLFVAAAASQARGVTNAAENLRGVRVDDLMERNPVTVAPDLTVERLVRDTIYPQNRKFVVVTEASRAFGFIGPEQIRRVPESQWSETYVRAIAEPFTFGTVVSPTATAFEALRKLQANSCRHLAVLEGTTLLGTVSETDFLNYVTLREELALPKKVAAREPATSER</sequence>
<keyword evidence="8 14" id="KW-0378">Hydrolase</keyword>
<dbReference type="Proteomes" id="UP000623250">
    <property type="component" value="Unassembled WGS sequence"/>
</dbReference>
<reference evidence="18 19" key="1">
    <citation type="submission" date="2020-12" db="EMBL/GenBank/DDBJ databases">
        <title>Revised draft genomes of Rhodomicrobium vannielii ATCC 17100 and Rhodomicrobium udaipurense JA643.</title>
        <authorList>
            <person name="Conners E.M."/>
            <person name="Davenport E.J."/>
            <person name="Bose A."/>
        </authorList>
    </citation>
    <scope>NUCLEOTIDE SEQUENCE [LARGE SCALE GENOMIC DNA]</scope>
    <source>
        <strain evidence="18 19">JA643</strain>
    </source>
</reference>
<evidence type="ECO:0000256" key="13">
    <source>
        <dbReference type="ARBA" id="ARBA00023136"/>
    </source>
</evidence>
<keyword evidence="3 14" id="KW-1003">Cell membrane</keyword>
<dbReference type="PIRSF" id="PIRSF006404">
    <property type="entry name" value="UCP006404_Pept_M50_CBS"/>
    <property type="match status" value="1"/>
</dbReference>
<evidence type="ECO:0000256" key="3">
    <source>
        <dbReference type="ARBA" id="ARBA00022475"/>
    </source>
</evidence>
<evidence type="ECO:0000256" key="8">
    <source>
        <dbReference type="ARBA" id="ARBA00022801"/>
    </source>
</evidence>
<feature type="transmembrane region" description="Helical" evidence="14">
    <location>
        <begin position="185"/>
        <end position="208"/>
    </location>
</feature>
<accession>A0A8I1GH86</accession>
<evidence type="ECO:0000256" key="4">
    <source>
        <dbReference type="ARBA" id="ARBA00022670"/>
    </source>
</evidence>
<keyword evidence="9 14" id="KW-0862">Zinc</keyword>
<dbReference type="InterPro" id="IPR016483">
    <property type="entry name" value="UCP006404_Pept_M50_CBS"/>
</dbReference>
<dbReference type="InterPro" id="IPR008915">
    <property type="entry name" value="Peptidase_M50"/>
</dbReference>
<dbReference type="AlphaFoldDB" id="A0A8I1GH86"/>
<evidence type="ECO:0000256" key="9">
    <source>
        <dbReference type="ARBA" id="ARBA00022833"/>
    </source>
</evidence>
<evidence type="ECO:0000256" key="2">
    <source>
        <dbReference type="ARBA" id="ARBA00007931"/>
    </source>
</evidence>
<evidence type="ECO:0000313" key="18">
    <source>
        <dbReference type="EMBL" id="MBJ7542932.1"/>
    </source>
</evidence>
<organism evidence="18 19">
    <name type="scientific">Rhodomicrobium udaipurense</name>
    <dbReference type="NCBI Taxonomy" id="1202716"/>
    <lineage>
        <taxon>Bacteria</taxon>
        <taxon>Pseudomonadati</taxon>
        <taxon>Pseudomonadota</taxon>
        <taxon>Alphaproteobacteria</taxon>
        <taxon>Hyphomicrobiales</taxon>
        <taxon>Hyphomicrobiaceae</taxon>
        <taxon>Rhodomicrobium</taxon>
    </lineage>
</organism>
<dbReference type="EMBL" id="JAEMUK010000009">
    <property type="protein sequence ID" value="MBJ7542932.1"/>
    <property type="molecule type" value="Genomic_DNA"/>
</dbReference>
<evidence type="ECO:0000256" key="1">
    <source>
        <dbReference type="ARBA" id="ARBA00004651"/>
    </source>
</evidence>
<feature type="transmembrane region" description="Helical" evidence="14">
    <location>
        <begin position="214"/>
        <end position="236"/>
    </location>
</feature>
<dbReference type="SUPFAM" id="SSF54631">
    <property type="entry name" value="CBS-domain pair"/>
    <property type="match status" value="1"/>
</dbReference>
<protein>
    <recommendedName>
        <fullName evidence="14">Zinc metalloprotease</fullName>
    </recommendedName>
</protein>
<feature type="active site" evidence="15">
    <location>
        <position position="69"/>
    </location>
</feature>
<dbReference type="GO" id="GO:0006508">
    <property type="term" value="P:proteolysis"/>
    <property type="evidence" value="ECO:0007669"/>
    <property type="project" value="UniProtKB-KW"/>
</dbReference>
<comment type="caution">
    <text evidence="18">The sequence shown here is derived from an EMBL/GenBank/DDBJ whole genome shotgun (WGS) entry which is preliminary data.</text>
</comment>
<feature type="transmembrane region" description="Helical" evidence="14">
    <location>
        <begin position="12"/>
        <end position="35"/>
    </location>
</feature>
<feature type="transmembrane region" description="Helical" evidence="14">
    <location>
        <begin position="109"/>
        <end position="129"/>
    </location>
</feature>
<evidence type="ECO:0000313" key="19">
    <source>
        <dbReference type="Proteomes" id="UP000623250"/>
    </source>
</evidence>
<keyword evidence="6 14" id="KW-0479">Metal-binding</keyword>
<keyword evidence="7" id="KW-0677">Repeat</keyword>
<dbReference type="Gene3D" id="3.10.580.10">
    <property type="entry name" value="CBS-domain"/>
    <property type="match status" value="1"/>
</dbReference>
<evidence type="ECO:0000256" key="16">
    <source>
        <dbReference type="PIRSR" id="PIRSR006404-2"/>
    </source>
</evidence>
<dbReference type="GO" id="GO:0008237">
    <property type="term" value="F:metallopeptidase activity"/>
    <property type="evidence" value="ECO:0007669"/>
    <property type="project" value="UniProtKB-UniRule"/>
</dbReference>
<dbReference type="GO" id="GO:0005886">
    <property type="term" value="C:plasma membrane"/>
    <property type="evidence" value="ECO:0007669"/>
    <property type="project" value="UniProtKB-SubCell"/>
</dbReference>
<keyword evidence="5 14" id="KW-0812">Transmembrane</keyword>
<evidence type="ECO:0000256" key="5">
    <source>
        <dbReference type="ARBA" id="ARBA00022692"/>
    </source>
</evidence>
<feature type="binding site" evidence="16">
    <location>
        <position position="165"/>
    </location>
    <ligand>
        <name>Zn(2+)</name>
        <dbReference type="ChEBI" id="CHEBI:29105"/>
        <note>catalytic</note>
    </ligand>
</feature>
<dbReference type="InterPro" id="IPR000644">
    <property type="entry name" value="CBS_dom"/>
</dbReference>
<dbReference type="CDD" id="cd06164">
    <property type="entry name" value="S2P-M50_SpoIVFB_CBS"/>
    <property type="match status" value="1"/>
</dbReference>
<evidence type="ECO:0000256" key="11">
    <source>
        <dbReference type="ARBA" id="ARBA00023049"/>
    </source>
</evidence>
<feature type="transmembrane region" description="Helical" evidence="14">
    <location>
        <begin position="141"/>
        <end position="164"/>
    </location>
</feature>
<feature type="binding site" evidence="16">
    <location>
        <position position="68"/>
    </location>
    <ligand>
        <name>Zn(2+)</name>
        <dbReference type="ChEBI" id="CHEBI:29105"/>
        <note>catalytic</note>
    </ligand>
</feature>
<keyword evidence="11 14" id="KW-0482">Metalloprotease</keyword>
<feature type="binding site" evidence="16">
    <location>
        <position position="72"/>
    </location>
    <ligand>
        <name>Zn(2+)</name>
        <dbReference type="ChEBI" id="CHEBI:29105"/>
        <note>catalytic</note>
    </ligand>
</feature>
<keyword evidence="19" id="KW-1185">Reference proteome</keyword>
<dbReference type="SMART" id="SM00116">
    <property type="entry name" value="CBS"/>
    <property type="match status" value="2"/>
</dbReference>
<dbReference type="GO" id="GO:0046872">
    <property type="term" value="F:metal ion binding"/>
    <property type="evidence" value="ECO:0007669"/>
    <property type="project" value="UniProtKB-UniRule"/>
</dbReference>
<proteinExistence type="inferred from homology"/>
<evidence type="ECO:0000256" key="6">
    <source>
        <dbReference type="ARBA" id="ARBA00022723"/>
    </source>
</evidence>
<feature type="domain" description="CBS" evidence="17">
    <location>
        <begin position="254"/>
        <end position="302"/>
    </location>
</feature>
<evidence type="ECO:0000256" key="15">
    <source>
        <dbReference type="PIRSR" id="PIRSR006404-1"/>
    </source>
</evidence>
<evidence type="ECO:0000256" key="12">
    <source>
        <dbReference type="ARBA" id="ARBA00023122"/>
    </source>
</evidence>
<keyword evidence="13 14" id="KW-0472">Membrane</keyword>